<keyword evidence="6" id="KW-1003">Cell membrane</keyword>
<accession>A0ABV1E1H0</accession>
<dbReference type="Pfam" id="PF01925">
    <property type="entry name" value="TauE"/>
    <property type="match status" value="1"/>
</dbReference>
<dbReference type="InterPro" id="IPR051598">
    <property type="entry name" value="TSUP/Inactive_protease-like"/>
</dbReference>
<evidence type="ECO:0000256" key="2">
    <source>
        <dbReference type="ARBA" id="ARBA00009142"/>
    </source>
</evidence>
<reference evidence="7 8" key="1">
    <citation type="submission" date="2024-03" db="EMBL/GenBank/DDBJ databases">
        <title>Human intestinal bacterial collection.</title>
        <authorList>
            <person name="Pauvert C."/>
            <person name="Hitch T.C.A."/>
            <person name="Clavel T."/>
        </authorList>
    </citation>
    <scope>NUCLEOTIDE SEQUENCE [LARGE SCALE GENOMIC DNA]</scope>
    <source>
        <strain evidence="7 8">CLA-JM-H44</strain>
    </source>
</reference>
<keyword evidence="3 6" id="KW-0812">Transmembrane</keyword>
<protein>
    <recommendedName>
        <fullName evidence="6">Probable membrane transporter protein</fullName>
    </recommendedName>
</protein>
<evidence type="ECO:0000256" key="1">
    <source>
        <dbReference type="ARBA" id="ARBA00004141"/>
    </source>
</evidence>
<evidence type="ECO:0000256" key="5">
    <source>
        <dbReference type="ARBA" id="ARBA00023136"/>
    </source>
</evidence>
<evidence type="ECO:0000313" key="8">
    <source>
        <dbReference type="Proteomes" id="UP001489509"/>
    </source>
</evidence>
<keyword evidence="5 6" id="KW-0472">Membrane</keyword>
<comment type="subcellular location">
    <subcellularLocation>
        <location evidence="6">Cell membrane</location>
        <topology evidence="6">Multi-pass membrane protein</topology>
    </subcellularLocation>
    <subcellularLocation>
        <location evidence="1">Membrane</location>
        <topology evidence="1">Multi-pass membrane protein</topology>
    </subcellularLocation>
</comment>
<organism evidence="7 8">
    <name type="scientific">Solibaculum intestinale</name>
    <dbReference type="NCBI Taxonomy" id="3133165"/>
    <lineage>
        <taxon>Bacteria</taxon>
        <taxon>Bacillati</taxon>
        <taxon>Bacillota</taxon>
        <taxon>Clostridia</taxon>
        <taxon>Eubacteriales</taxon>
        <taxon>Oscillospiraceae</taxon>
        <taxon>Solibaculum</taxon>
    </lineage>
</organism>
<feature type="transmembrane region" description="Helical" evidence="6">
    <location>
        <begin position="41"/>
        <end position="61"/>
    </location>
</feature>
<proteinExistence type="inferred from homology"/>
<comment type="caution">
    <text evidence="7">The sequence shown here is derived from an EMBL/GenBank/DDBJ whole genome shotgun (WGS) entry which is preliminary data.</text>
</comment>
<dbReference type="Proteomes" id="UP001489509">
    <property type="component" value="Unassembled WGS sequence"/>
</dbReference>
<keyword evidence="8" id="KW-1185">Reference proteome</keyword>
<dbReference type="RefSeq" id="WP_349218881.1">
    <property type="nucleotide sequence ID" value="NZ_JBBMFD010000007.1"/>
</dbReference>
<keyword evidence="4 6" id="KW-1133">Transmembrane helix</keyword>
<comment type="similarity">
    <text evidence="2 6">Belongs to the 4-toluene sulfonate uptake permease (TSUP) (TC 2.A.102) family.</text>
</comment>
<dbReference type="InterPro" id="IPR002781">
    <property type="entry name" value="TM_pro_TauE-like"/>
</dbReference>
<gene>
    <name evidence="7" type="ORF">WMO26_05935</name>
</gene>
<feature type="transmembrane region" description="Helical" evidence="6">
    <location>
        <begin position="73"/>
        <end position="92"/>
    </location>
</feature>
<evidence type="ECO:0000256" key="3">
    <source>
        <dbReference type="ARBA" id="ARBA00022692"/>
    </source>
</evidence>
<evidence type="ECO:0000256" key="6">
    <source>
        <dbReference type="RuleBase" id="RU363041"/>
    </source>
</evidence>
<dbReference type="EMBL" id="JBBMFD010000007">
    <property type="protein sequence ID" value="MEQ2440366.1"/>
    <property type="molecule type" value="Genomic_DNA"/>
</dbReference>
<evidence type="ECO:0000313" key="7">
    <source>
        <dbReference type="EMBL" id="MEQ2440366.1"/>
    </source>
</evidence>
<dbReference type="PANTHER" id="PTHR43701:SF2">
    <property type="entry name" value="MEMBRANE TRANSPORTER PROTEIN YJNA-RELATED"/>
    <property type="match status" value="1"/>
</dbReference>
<feature type="transmembrane region" description="Helical" evidence="6">
    <location>
        <begin position="7"/>
        <end position="35"/>
    </location>
</feature>
<sequence>MNGWFGIALAGILSGMAGSMGLGGGTVLLLYLTLFAGVDQLTAQGINLIFFLPIAVLALVLHGRNGLIAWKDAIAIALLGLAGAAAGTILSGWIDGAVLQKIFAAGLLFIGFRELFPKVKRKKPGSQTHEQ</sequence>
<dbReference type="PANTHER" id="PTHR43701">
    <property type="entry name" value="MEMBRANE TRANSPORTER PROTEIN MJ0441-RELATED"/>
    <property type="match status" value="1"/>
</dbReference>
<evidence type="ECO:0000256" key="4">
    <source>
        <dbReference type="ARBA" id="ARBA00022989"/>
    </source>
</evidence>
<name>A0ABV1E1H0_9FIRM</name>